<dbReference type="Proteomes" id="UP000230399">
    <property type="component" value="Unassembled WGS sequence"/>
</dbReference>
<reference evidence="3" key="1">
    <citation type="submission" date="2017-09" db="EMBL/GenBank/DDBJ databases">
        <title>Depth-based differentiation of microbial function through sediment-hosted aquifers and enrichment of novel symbionts in the deep terrestrial subsurface.</title>
        <authorList>
            <person name="Probst A.J."/>
            <person name="Ladd B."/>
            <person name="Jarett J.K."/>
            <person name="Geller-Mcgrath D.E."/>
            <person name="Sieber C.M.K."/>
            <person name="Emerson J.B."/>
            <person name="Anantharaman K."/>
            <person name="Thomas B.C."/>
            <person name="Malmstrom R."/>
            <person name="Stieglmeier M."/>
            <person name="Klingl A."/>
            <person name="Woyke T."/>
            <person name="Ryan C.M."/>
            <person name="Banfield J.F."/>
        </authorList>
    </citation>
    <scope>NUCLEOTIDE SEQUENCE [LARGE SCALE GENOMIC DNA]</scope>
</reference>
<comment type="caution">
    <text evidence="2">The sequence shown here is derived from an EMBL/GenBank/DDBJ whole genome shotgun (WGS) entry which is preliminary data.</text>
</comment>
<dbReference type="EMBL" id="PEVD01000040">
    <property type="protein sequence ID" value="PIV00948.1"/>
    <property type="molecule type" value="Genomic_DNA"/>
</dbReference>
<dbReference type="InterPro" id="IPR007160">
    <property type="entry name" value="DUF362"/>
</dbReference>
<sequence>MNEVYVSKTGPKKVISDYQKLLKKADYQKYIDKNLPVVLKLNLSWTRFYPACSTPPWELEGVVKTLLEDGFKPSQIIPVENRTVVTDVRQGSENNGWLGVLKKYGLKMTYLTDVPYKIYKPKNKLLILDKIFPDGIQLPELIFGANMIHLPTMKMHVFTTTTGAIKNYFGMLQTVRHFAHRHIHETIVDLLTIQKEIHPGIFAVMDGTVVGSGSGPRAMEWHEKNYLLASGDCVAIDAAAAKMMGFDPLKIPYLRLAQEQDLGVADPKKIKVVGEDIEKINFHFKKADTFASRGQKFIYHHTPPWFEKLLLQTIIAPWSYMASNLYHDTYWYNFVGKKRIKAYMDTQWGKLFNKYLYQSQ</sequence>
<accession>A0A2M7BCY1</accession>
<organism evidence="2 3">
    <name type="scientific">Candidatus Shapirobacteria bacterium CG03_land_8_20_14_0_80_40_19</name>
    <dbReference type="NCBI Taxonomy" id="1974880"/>
    <lineage>
        <taxon>Bacteria</taxon>
        <taxon>Candidatus Shapironibacteriota</taxon>
    </lineage>
</organism>
<proteinExistence type="predicted"/>
<name>A0A2M7BCY1_9BACT</name>
<dbReference type="AlphaFoldDB" id="A0A2M7BCY1"/>
<evidence type="ECO:0000259" key="1">
    <source>
        <dbReference type="Pfam" id="PF04015"/>
    </source>
</evidence>
<dbReference type="Pfam" id="PF04015">
    <property type="entry name" value="DUF362"/>
    <property type="match status" value="1"/>
</dbReference>
<feature type="domain" description="DUF362" evidence="1">
    <location>
        <begin position="37"/>
        <end position="242"/>
    </location>
</feature>
<evidence type="ECO:0000313" key="2">
    <source>
        <dbReference type="EMBL" id="PIV00948.1"/>
    </source>
</evidence>
<evidence type="ECO:0000313" key="3">
    <source>
        <dbReference type="Proteomes" id="UP000230399"/>
    </source>
</evidence>
<gene>
    <name evidence="2" type="ORF">COS55_02675</name>
</gene>
<protein>
    <submittedName>
        <fullName evidence="2">Iron-sulfur cluster-binding protein</fullName>
    </submittedName>
</protein>